<reference evidence="2 3" key="1">
    <citation type="submission" date="2018-06" db="EMBL/GenBank/DDBJ databases">
        <title>Isolation of heavy metals resistant Paenibacillus silvae NC2 from Gold-Copper mine in ZiJin, China.</title>
        <authorList>
            <person name="Xu J."/>
            <person name="Mazhar H.S."/>
            <person name="Rensing C."/>
        </authorList>
    </citation>
    <scope>NUCLEOTIDE SEQUENCE [LARGE SCALE GENOMIC DNA]</scope>
    <source>
        <strain evidence="2 3">NC2</strain>
    </source>
</reference>
<evidence type="ECO:0000313" key="2">
    <source>
        <dbReference type="EMBL" id="PZT52208.1"/>
    </source>
</evidence>
<comment type="caution">
    <text evidence="2">The sequence shown here is derived from an EMBL/GenBank/DDBJ whole genome shotgun (WGS) entry which is preliminary data.</text>
</comment>
<evidence type="ECO:0000256" key="1">
    <source>
        <dbReference type="SAM" id="Coils"/>
    </source>
</evidence>
<evidence type="ECO:0000313" key="3">
    <source>
        <dbReference type="Proteomes" id="UP000249204"/>
    </source>
</evidence>
<organism evidence="2 3">
    <name type="scientific">Paenibacillus silvae</name>
    <dbReference type="NCBI Taxonomy" id="1325358"/>
    <lineage>
        <taxon>Bacteria</taxon>
        <taxon>Bacillati</taxon>
        <taxon>Bacillota</taxon>
        <taxon>Bacilli</taxon>
        <taxon>Bacillales</taxon>
        <taxon>Paenibacillaceae</taxon>
        <taxon>Paenibacillus</taxon>
    </lineage>
</organism>
<proteinExistence type="predicted"/>
<keyword evidence="1" id="KW-0175">Coiled coil</keyword>
<dbReference type="Proteomes" id="UP000249204">
    <property type="component" value="Unassembled WGS sequence"/>
</dbReference>
<accession>A0A2W6NB89</accession>
<feature type="coiled-coil region" evidence="1">
    <location>
        <begin position="146"/>
        <end position="173"/>
    </location>
</feature>
<name>A0A2W6NB89_9BACL</name>
<dbReference type="EMBL" id="QKWW01000120">
    <property type="protein sequence ID" value="PZT52208.1"/>
    <property type="molecule type" value="Genomic_DNA"/>
</dbReference>
<dbReference type="AlphaFoldDB" id="A0A2W6NB89"/>
<dbReference type="RefSeq" id="WP_111273561.1">
    <property type="nucleotide sequence ID" value="NZ_QKWW01000120.1"/>
</dbReference>
<gene>
    <name evidence="2" type="ORF">DN757_28620</name>
</gene>
<protein>
    <submittedName>
        <fullName evidence="2">Uncharacterized protein</fullName>
    </submittedName>
</protein>
<sequence>MNIKTGNIEISQHSFIRVQERYPNFGKNKRAATEYIRSLLKTAEYIGIVPDNEGVDGHMFSYAKKIAIYLNMEGNLVTTLYDIERDNREHISFRDKVVDFYKKELRKIHRSEMAKRKKAEELSIKYEAEIAVLKYKKYKTRSENVRIECDNLIESLENELATINKDIKDTQSEKRHIAIAIATNNF</sequence>